<evidence type="ECO:0000313" key="3">
    <source>
        <dbReference type="Proteomes" id="UP000315496"/>
    </source>
</evidence>
<dbReference type="Proteomes" id="UP000315496">
    <property type="component" value="Chromosome 5"/>
</dbReference>
<dbReference type="OrthoDB" id="10257914at2759"/>
<evidence type="ECO:0000313" key="2">
    <source>
        <dbReference type="EMBL" id="TNJ26292.1"/>
    </source>
</evidence>
<keyword evidence="3" id="KW-1185">Reference proteome</keyword>
<name>A0A4Z1SKX7_GIAMU</name>
<organism evidence="2 3">
    <name type="scientific">Giardia muris</name>
    <dbReference type="NCBI Taxonomy" id="5742"/>
    <lineage>
        <taxon>Eukaryota</taxon>
        <taxon>Metamonada</taxon>
        <taxon>Diplomonadida</taxon>
        <taxon>Hexamitidae</taxon>
        <taxon>Giardiinae</taxon>
        <taxon>Giardia</taxon>
    </lineage>
</organism>
<proteinExistence type="predicted"/>
<dbReference type="EMBL" id="VDLU01000005">
    <property type="protein sequence ID" value="TNJ26292.1"/>
    <property type="molecule type" value="Genomic_DNA"/>
</dbReference>
<dbReference type="VEuPathDB" id="GiardiaDB:GMRT_13328"/>
<feature type="compositionally biased region" description="Polar residues" evidence="1">
    <location>
        <begin position="347"/>
        <end position="357"/>
    </location>
</feature>
<accession>A0A4Z1SKX7</accession>
<reference evidence="2 3" key="1">
    <citation type="submission" date="2019-05" db="EMBL/GenBank/DDBJ databases">
        <title>The compact genome of Giardia muris reveals important steps in the evolution of intestinal protozoan parasites.</title>
        <authorList>
            <person name="Xu F."/>
            <person name="Jimenez-Gonzalez A."/>
            <person name="Einarsson E."/>
            <person name="Astvaldsson A."/>
            <person name="Peirasmaki D."/>
            <person name="Eckmann L."/>
            <person name="Andersson J.O."/>
            <person name="Svard S.G."/>
            <person name="Jerlstrom-Hultqvist J."/>
        </authorList>
    </citation>
    <scope>NUCLEOTIDE SEQUENCE [LARGE SCALE GENOMIC DNA]</scope>
    <source>
        <strain evidence="2 3">Roberts-Thomson</strain>
    </source>
</reference>
<evidence type="ECO:0000256" key="1">
    <source>
        <dbReference type="SAM" id="MobiDB-lite"/>
    </source>
</evidence>
<comment type="caution">
    <text evidence="2">The sequence shown here is derived from an EMBL/GenBank/DDBJ whole genome shotgun (WGS) entry which is preliminary data.</text>
</comment>
<feature type="compositionally biased region" description="Polar residues" evidence="1">
    <location>
        <begin position="1"/>
        <end position="13"/>
    </location>
</feature>
<sequence length="534" mass="58521">MPSASHASQTQSQRRTHRGPNMSREKSDAILQLVAEQLRIEDINPVRVIAAAQSSRTHINWDDIARQCGITKQLARKHFNEVIKPRYEKSGAALDPNDRIEFVQFITGLLMSRKYPSSEVLSSFRPTSGRVYSRVIIRRAFHNLKKSRQIQDCCKTLGYDFNKIREDLGRLPAPGRIKPVSSTPCLETALDHVTSSVDLGEGDTRTPTDLSYPLHSPLDGYSSTQSYPGMRYLDTQTMLSRDLTYYSHGGYGVPYYTFSHESHGPDSFPTCQVFPPGYFTHNTVGWAAPSYPSLLRPAPPGALPSCPGVQSPSQEKKLDNLHSLHGSGGASPRDLIGVLGESVSAGDHNSQSDSSPATGCMKPASVDSAQSSDYASSKSGMLATSQSAPLLSGRWERDGDFELEADHDRNRISQAPFHSLFGMDQTYLLPVGAYSMECSTAAYPNPDYTRAQFAAAMLRGNAADPLQGPQGGYAQYYAPEPYAGDDTLDMPSRPSRLTFPDPDHSIRSESDPIHTERVGAYTPYLAGAHDSSVF</sequence>
<feature type="region of interest" description="Disordered" evidence="1">
    <location>
        <begin position="343"/>
        <end position="380"/>
    </location>
</feature>
<dbReference type="AlphaFoldDB" id="A0A4Z1SKX7"/>
<protein>
    <submittedName>
        <fullName evidence="2">Uncharacterized protein</fullName>
    </submittedName>
</protein>
<feature type="compositionally biased region" description="Low complexity" evidence="1">
    <location>
        <begin position="364"/>
        <end position="379"/>
    </location>
</feature>
<feature type="region of interest" description="Disordered" evidence="1">
    <location>
        <begin position="1"/>
        <end position="25"/>
    </location>
</feature>
<gene>
    <name evidence="2" type="ORF">GMRT_13328</name>
</gene>